<evidence type="ECO:0000256" key="1">
    <source>
        <dbReference type="ARBA" id="ARBA00002286"/>
    </source>
</evidence>
<dbReference type="InterPro" id="IPR048020">
    <property type="entry name" value="Transpos_IS3"/>
</dbReference>
<proteinExistence type="predicted"/>
<dbReference type="Pfam" id="PF13333">
    <property type="entry name" value="rve_2"/>
    <property type="match status" value="1"/>
</dbReference>
<organism evidence="3 4">
    <name type="scientific">Egicoccus halophilus</name>
    <dbReference type="NCBI Taxonomy" id="1670830"/>
    <lineage>
        <taxon>Bacteria</taxon>
        <taxon>Bacillati</taxon>
        <taxon>Actinomycetota</taxon>
        <taxon>Nitriliruptoria</taxon>
        <taxon>Egicoccales</taxon>
        <taxon>Egicoccaceae</taxon>
        <taxon>Egicoccus</taxon>
    </lineage>
</organism>
<comment type="function">
    <text evidence="1">Involved in the transposition of the insertion sequence.</text>
</comment>
<dbReference type="InterPro" id="IPR012337">
    <property type="entry name" value="RNaseH-like_sf"/>
</dbReference>
<evidence type="ECO:0000313" key="3">
    <source>
        <dbReference type="EMBL" id="GGI07868.1"/>
    </source>
</evidence>
<feature type="domain" description="Integrase catalytic" evidence="2">
    <location>
        <begin position="121"/>
        <end position="284"/>
    </location>
</feature>
<dbReference type="EMBL" id="BMHA01000010">
    <property type="protein sequence ID" value="GGI07868.1"/>
    <property type="molecule type" value="Genomic_DNA"/>
</dbReference>
<dbReference type="AlphaFoldDB" id="A0A8J3AFD3"/>
<dbReference type="InterPro" id="IPR001584">
    <property type="entry name" value="Integrase_cat-core"/>
</dbReference>
<dbReference type="InterPro" id="IPR025948">
    <property type="entry name" value="HTH-like_dom"/>
</dbReference>
<dbReference type="InterPro" id="IPR050900">
    <property type="entry name" value="Transposase_IS3/IS150/IS904"/>
</dbReference>
<evidence type="ECO:0000313" key="4">
    <source>
        <dbReference type="Proteomes" id="UP000650511"/>
    </source>
</evidence>
<dbReference type="GO" id="GO:0015074">
    <property type="term" value="P:DNA integration"/>
    <property type="evidence" value="ECO:0007669"/>
    <property type="project" value="InterPro"/>
</dbReference>
<keyword evidence="4" id="KW-1185">Reference proteome</keyword>
<dbReference type="PANTHER" id="PTHR46889">
    <property type="entry name" value="TRANSPOSASE INSF FOR INSERTION SEQUENCE IS3B-RELATED"/>
    <property type="match status" value="1"/>
</dbReference>
<dbReference type="Gene3D" id="3.30.420.10">
    <property type="entry name" value="Ribonuclease H-like superfamily/Ribonuclease H"/>
    <property type="match status" value="1"/>
</dbReference>
<dbReference type="Pfam" id="PF13276">
    <property type="entry name" value="HTH_21"/>
    <property type="match status" value="1"/>
</dbReference>
<name>A0A8J3AFD3_9ACTN</name>
<evidence type="ECO:0000259" key="2">
    <source>
        <dbReference type="PROSITE" id="PS50994"/>
    </source>
</evidence>
<dbReference type="GO" id="GO:0003676">
    <property type="term" value="F:nucleic acid binding"/>
    <property type="evidence" value="ECO:0007669"/>
    <property type="project" value="InterPro"/>
</dbReference>
<comment type="caution">
    <text evidence="3">The sequence shown here is derived from an EMBL/GenBank/DDBJ whole genome shotgun (WGS) entry which is preliminary data.</text>
</comment>
<dbReference type="Pfam" id="PF00665">
    <property type="entry name" value="rve"/>
    <property type="match status" value="1"/>
</dbReference>
<dbReference type="InterPro" id="IPR036397">
    <property type="entry name" value="RNaseH_sf"/>
</dbReference>
<reference evidence="3" key="2">
    <citation type="submission" date="2020-09" db="EMBL/GenBank/DDBJ databases">
        <authorList>
            <person name="Sun Q."/>
            <person name="Zhou Y."/>
        </authorList>
    </citation>
    <scope>NUCLEOTIDE SEQUENCE</scope>
    <source>
        <strain evidence="3">CGMCC 1.14988</strain>
    </source>
</reference>
<gene>
    <name evidence="3" type="ORF">GCM10011354_26230</name>
</gene>
<dbReference type="Proteomes" id="UP000650511">
    <property type="component" value="Unassembled WGS sequence"/>
</dbReference>
<dbReference type="PANTHER" id="PTHR46889:SF4">
    <property type="entry name" value="TRANSPOSASE INSO FOR INSERTION SEQUENCE ELEMENT IS911B-RELATED"/>
    <property type="match status" value="1"/>
</dbReference>
<dbReference type="PROSITE" id="PS50994">
    <property type="entry name" value="INTEGRASE"/>
    <property type="match status" value="1"/>
</dbReference>
<dbReference type="SUPFAM" id="SSF53098">
    <property type="entry name" value="Ribonuclease H-like"/>
    <property type="match status" value="1"/>
</dbReference>
<sequence length="292" mass="32837">MTYPLVLDLADDGIPVTVTCRVVGFSTAGFYKWRANPISNRDWDDAHLINAIIDIHADDPEFGYRFIADELEAAGHVASENRVHRLCSLQKVASSILRKQRGSGKTPGPPVHDDHVNRIFHAERPDQIWLTDISEHPTGEGKLYICAVKDVCSRRIVGYAIGPRMTSQLADAALRTAIARRRPTGTVVVHSDRGGQFRSRRYQRTLRAHGLIGSMGRVSSAGDNAAMESFFALLQKNVLNRHTWTTREELRLAVIIWIERTYHRRRRQRALGRLTPVEFEALIGNTDLARAA</sequence>
<protein>
    <submittedName>
        <fullName evidence="3">Transposase</fullName>
    </submittedName>
</protein>
<reference evidence="3" key="1">
    <citation type="journal article" date="2014" name="Int. J. Syst. Evol. Microbiol.">
        <title>Complete genome sequence of Corynebacterium casei LMG S-19264T (=DSM 44701T), isolated from a smear-ripened cheese.</title>
        <authorList>
            <consortium name="US DOE Joint Genome Institute (JGI-PGF)"/>
            <person name="Walter F."/>
            <person name="Albersmeier A."/>
            <person name="Kalinowski J."/>
            <person name="Ruckert C."/>
        </authorList>
    </citation>
    <scope>NUCLEOTIDE SEQUENCE</scope>
    <source>
        <strain evidence="3">CGMCC 1.14988</strain>
    </source>
</reference>
<dbReference type="NCBIfam" id="NF033516">
    <property type="entry name" value="transpos_IS3"/>
    <property type="match status" value="1"/>
</dbReference>
<accession>A0A8J3AFD3</accession>